<protein>
    <submittedName>
        <fullName evidence="1">Uncharacterized protein</fullName>
    </submittedName>
</protein>
<sequence>MDVTLHAPIEQVKAAVADVLSQEGYTVAQDDSGNVTTGMRQEIRSPWNWLLRWRFGVGKSRVEARVVPQDESTTRLRLQVFHRGKDGLFDTWEDAETPLPQSAANEIRRIKNALRLL</sequence>
<keyword evidence="2" id="KW-1185">Reference proteome</keyword>
<evidence type="ECO:0000313" key="2">
    <source>
        <dbReference type="Proteomes" id="UP000675880"/>
    </source>
</evidence>
<accession>A0ABM8QBB4</accession>
<organism evidence="1 2">
    <name type="scientific">Nitrospira defluvii</name>
    <dbReference type="NCBI Taxonomy" id="330214"/>
    <lineage>
        <taxon>Bacteria</taxon>
        <taxon>Pseudomonadati</taxon>
        <taxon>Nitrospirota</taxon>
        <taxon>Nitrospiria</taxon>
        <taxon>Nitrospirales</taxon>
        <taxon>Nitrospiraceae</taxon>
        <taxon>Nitrospira</taxon>
    </lineage>
</organism>
<proteinExistence type="predicted"/>
<gene>
    <name evidence="1" type="ORF">NSPZN2_10037</name>
</gene>
<reference evidence="1 2" key="1">
    <citation type="submission" date="2021-02" db="EMBL/GenBank/DDBJ databases">
        <authorList>
            <person name="Han P."/>
        </authorList>
    </citation>
    <scope>NUCLEOTIDE SEQUENCE [LARGE SCALE GENOMIC DNA]</scope>
    <source>
        <strain evidence="1">Candidatus Nitrospira sp. ZN2</strain>
    </source>
</reference>
<name>A0ABM8QBB4_9BACT</name>
<dbReference type="EMBL" id="CAJNBJ010000001">
    <property type="protein sequence ID" value="CAE6687333.1"/>
    <property type="molecule type" value="Genomic_DNA"/>
</dbReference>
<dbReference type="SUPFAM" id="SSF55961">
    <property type="entry name" value="Bet v1-like"/>
    <property type="match status" value="1"/>
</dbReference>
<dbReference type="Proteomes" id="UP000675880">
    <property type="component" value="Unassembled WGS sequence"/>
</dbReference>
<comment type="caution">
    <text evidence="1">The sequence shown here is derived from an EMBL/GenBank/DDBJ whole genome shotgun (WGS) entry which is preliminary data.</text>
</comment>
<evidence type="ECO:0000313" key="1">
    <source>
        <dbReference type="EMBL" id="CAE6687333.1"/>
    </source>
</evidence>